<dbReference type="GO" id="GO:0003676">
    <property type="term" value="F:nucleic acid binding"/>
    <property type="evidence" value="ECO:0007669"/>
    <property type="project" value="InterPro"/>
</dbReference>
<dbReference type="AlphaFoldDB" id="A0A8X6I4I2"/>
<gene>
    <name evidence="2" type="primary">TCB2_293</name>
    <name evidence="2" type="ORF">TNCT_434181</name>
</gene>
<accession>A0A8X6I4I2</accession>
<comment type="caution">
    <text evidence="2">The sequence shown here is derived from an EMBL/GenBank/DDBJ whole genome shotgun (WGS) entry which is preliminary data.</text>
</comment>
<feature type="region of interest" description="Disordered" evidence="1">
    <location>
        <begin position="1"/>
        <end position="20"/>
    </location>
</feature>
<protein>
    <submittedName>
        <fullName evidence="2">Transposable element Tcb2 transposase</fullName>
    </submittedName>
</protein>
<dbReference type="Proteomes" id="UP000887116">
    <property type="component" value="Unassembled WGS sequence"/>
</dbReference>
<name>A0A8X6I4I2_TRICU</name>
<organism evidence="2 3">
    <name type="scientific">Trichonephila clavata</name>
    <name type="common">Joro spider</name>
    <name type="synonym">Nephila clavata</name>
    <dbReference type="NCBI Taxonomy" id="2740835"/>
    <lineage>
        <taxon>Eukaryota</taxon>
        <taxon>Metazoa</taxon>
        <taxon>Ecdysozoa</taxon>
        <taxon>Arthropoda</taxon>
        <taxon>Chelicerata</taxon>
        <taxon>Arachnida</taxon>
        <taxon>Araneae</taxon>
        <taxon>Araneomorphae</taxon>
        <taxon>Entelegynae</taxon>
        <taxon>Araneoidea</taxon>
        <taxon>Nephilidae</taxon>
        <taxon>Trichonephila</taxon>
    </lineage>
</organism>
<reference evidence="2" key="1">
    <citation type="submission" date="2020-07" db="EMBL/GenBank/DDBJ databases">
        <title>Multicomponent nature underlies the extraordinary mechanical properties of spider dragline silk.</title>
        <authorList>
            <person name="Kono N."/>
            <person name="Nakamura H."/>
            <person name="Mori M."/>
            <person name="Yoshida Y."/>
            <person name="Ohtoshi R."/>
            <person name="Malay A.D."/>
            <person name="Moran D.A.P."/>
            <person name="Tomita M."/>
            <person name="Numata K."/>
            <person name="Arakawa K."/>
        </authorList>
    </citation>
    <scope>NUCLEOTIDE SEQUENCE</scope>
</reference>
<evidence type="ECO:0000313" key="2">
    <source>
        <dbReference type="EMBL" id="GFQ70695.1"/>
    </source>
</evidence>
<dbReference type="Gene3D" id="3.30.420.10">
    <property type="entry name" value="Ribonuclease H-like superfamily/Ribonuclease H"/>
    <property type="match status" value="1"/>
</dbReference>
<evidence type="ECO:0000256" key="1">
    <source>
        <dbReference type="SAM" id="MobiDB-lite"/>
    </source>
</evidence>
<proteinExistence type="predicted"/>
<sequence>MEPTPHESMDSTRQRATVEAGGGSVMLRDVCSWRDKRPLIRLDTTLTGDRYVSILFDHLHPFHVHCAFRRTWGIATESLQDFF</sequence>
<feature type="compositionally biased region" description="Basic and acidic residues" evidence="1">
    <location>
        <begin position="1"/>
        <end position="13"/>
    </location>
</feature>
<dbReference type="InterPro" id="IPR036397">
    <property type="entry name" value="RNaseH_sf"/>
</dbReference>
<dbReference type="EMBL" id="BMAO01020905">
    <property type="protein sequence ID" value="GFQ70695.1"/>
    <property type="molecule type" value="Genomic_DNA"/>
</dbReference>
<evidence type="ECO:0000313" key="3">
    <source>
        <dbReference type="Proteomes" id="UP000887116"/>
    </source>
</evidence>
<keyword evidence="3" id="KW-1185">Reference proteome</keyword>